<evidence type="ECO:0000313" key="2">
    <source>
        <dbReference type="Proteomes" id="UP000182829"/>
    </source>
</evidence>
<reference evidence="1 2" key="1">
    <citation type="submission" date="2016-10" db="EMBL/GenBank/DDBJ databases">
        <authorList>
            <person name="de Groot N.N."/>
        </authorList>
    </citation>
    <scope>NUCLEOTIDE SEQUENCE [LARGE SCALE GENOMIC DNA]</scope>
    <source>
        <strain evidence="1 2">SP2</strain>
    </source>
</reference>
<name>A0A1I3LSH3_9EURY</name>
<organism evidence="1 2">
    <name type="scientific">Natronobacterium gregoryi</name>
    <dbReference type="NCBI Taxonomy" id="44930"/>
    <lineage>
        <taxon>Archaea</taxon>
        <taxon>Methanobacteriati</taxon>
        <taxon>Methanobacteriota</taxon>
        <taxon>Stenosarchaea group</taxon>
        <taxon>Halobacteria</taxon>
        <taxon>Halobacteriales</taxon>
        <taxon>Natrialbaceae</taxon>
        <taxon>Natronobacterium</taxon>
    </lineage>
</organism>
<protein>
    <submittedName>
        <fullName evidence="1">Uncharacterized protein</fullName>
    </submittedName>
</protein>
<proteinExistence type="predicted"/>
<dbReference type="EMBL" id="FORO01000008">
    <property type="protein sequence ID" value="SFI87647.1"/>
    <property type="molecule type" value="Genomic_DNA"/>
</dbReference>
<accession>A0A1I3LSH3</accession>
<gene>
    <name evidence="1" type="ORF">SAMN05443661_10828</name>
</gene>
<dbReference type="Proteomes" id="UP000182829">
    <property type="component" value="Unassembled WGS sequence"/>
</dbReference>
<dbReference type="AlphaFoldDB" id="A0A1I3LSH3"/>
<evidence type="ECO:0000313" key="1">
    <source>
        <dbReference type="EMBL" id="SFI87647.1"/>
    </source>
</evidence>
<sequence>MDRHEAADFTHSVDPELGLSVHSDTFDPIAIDAGAFVERLENEGIHVELFWE</sequence>